<dbReference type="Proteomes" id="UP000886852">
    <property type="component" value="Unassembled WGS sequence"/>
</dbReference>
<dbReference type="PANTHER" id="PTHR40083:SF1">
    <property type="entry name" value="UPF0122 PROTEIN YLXM"/>
    <property type="match status" value="1"/>
</dbReference>
<comment type="similarity">
    <text evidence="1">Belongs to the UPF0122 family.</text>
</comment>
<gene>
    <name evidence="4" type="ORF">IAC72_00575</name>
</gene>
<name>A0A9D1MW65_9BACT</name>
<reference evidence="4" key="1">
    <citation type="submission" date="2020-10" db="EMBL/GenBank/DDBJ databases">
        <authorList>
            <person name="Gilroy R."/>
        </authorList>
    </citation>
    <scope>NUCLEOTIDE SEQUENCE</scope>
    <source>
        <strain evidence="4">ChiHjej12B11-7776</strain>
    </source>
</reference>
<feature type="coiled-coil region" evidence="3">
    <location>
        <begin position="59"/>
        <end position="86"/>
    </location>
</feature>
<proteinExistence type="inferred from homology"/>
<dbReference type="InterPro" id="IPR036388">
    <property type="entry name" value="WH-like_DNA-bd_sf"/>
</dbReference>
<evidence type="ECO:0000256" key="3">
    <source>
        <dbReference type="SAM" id="Coils"/>
    </source>
</evidence>
<dbReference type="GO" id="GO:0003677">
    <property type="term" value="F:DNA binding"/>
    <property type="evidence" value="ECO:0007669"/>
    <property type="project" value="UniProtKB-KW"/>
</dbReference>
<evidence type="ECO:0000256" key="2">
    <source>
        <dbReference type="ARBA" id="ARBA00024764"/>
    </source>
</evidence>
<evidence type="ECO:0000313" key="4">
    <source>
        <dbReference type="EMBL" id="HIU90495.1"/>
    </source>
</evidence>
<comment type="caution">
    <text evidence="4">The sequence shown here is derived from an EMBL/GenBank/DDBJ whole genome shotgun (WGS) entry which is preliminary data.</text>
</comment>
<dbReference type="InterPro" id="IPR007394">
    <property type="entry name" value="UPF0122"/>
</dbReference>
<dbReference type="Gene3D" id="1.10.10.10">
    <property type="entry name" value="Winged helix-like DNA-binding domain superfamily/Winged helix DNA-binding domain"/>
    <property type="match status" value="1"/>
</dbReference>
<keyword evidence="4" id="KW-0238">DNA-binding</keyword>
<dbReference type="InterPro" id="IPR013324">
    <property type="entry name" value="RNA_pol_sigma_r3/r4-like"/>
</dbReference>
<reference evidence="4" key="2">
    <citation type="journal article" date="2021" name="PeerJ">
        <title>Extensive microbial diversity within the chicken gut microbiome revealed by metagenomics and culture.</title>
        <authorList>
            <person name="Gilroy R."/>
            <person name="Ravi A."/>
            <person name="Getino M."/>
            <person name="Pursley I."/>
            <person name="Horton D.L."/>
            <person name="Alikhan N.F."/>
            <person name="Baker D."/>
            <person name="Gharbi K."/>
            <person name="Hall N."/>
            <person name="Watson M."/>
            <person name="Adriaenssens E.M."/>
            <person name="Foster-Nyarko E."/>
            <person name="Jarju S."/>
            <person name="Secka A."/>
            <person name="Antonio M."/>
            <person name="Oren A."/>
            <person name="Chaudhuri R.R."/>
            <person name="La Ragione R."/>
            <person name="Hildebrand F."/>
            <person name="Pallen M.J."/>
        </authorList>
    </citation>
    <scope>NUCLEOTIDE SEQUENCE</scope>
    <source>
        <strain evidence="4">ChiHjej12B11-7776</strain>
    </source>
</reference>
<dbReference type="EMBL" id="DVOC01000014">
    <property type="protein sequence ID" value="HIU90495.1"/>
    <property type="molecule type" value="Genomic_DNA"/>
</dbReference>
<dbReference type="AlphaFoldDB" id="A0A9D1MW65"/>
<dbReference type="PANTHER" id="PTHR40083">
    <property type="entry name" value="UPF0122 PROTEIN CBO2450/CLC_2298"/>
    <property type="match status" value="1"/>
</dbReference>
<evidence type="ECO:0000313" key="5">
    <source>
        <dbReference type="Proteomes" id="UP000886852"/>
    </source>
</evidence>
<accession>A0A9D1MW65</accession>
<sequence length="112" mass="12380">MTLQFFPRGANMALSKLQLSQLLAVYGAMLPPAQRETAALYCDCDCTLSEVAEDKGISRQAVRDAVVKAEKTLVRLENELHIAQLAHDLLSAVEKEDYAEVSRIAKKFVGKE</sequence>
<evidence type="ECO:0000256" key="1">
    <source>
        <dbReference type="ARBA" id="ARBA00008720"/>
    </source>
</evidence>
<organism evidence="4 5">
    <name type="scientific">Candidatus Fimimonas merdipullorum</name>
    <dbReference type="NCBI Taxonomy" id="2840822"/>
    <lineage>
        <taxon>Bacteria</taxon>
        <taxon>Pseudomonadati</taxon>
        <taxon>Myxococcota</taxon>
        <taxon>Myxococcia</taxon>
        <taxon>Myxococcales</taxon>
        <taxon>Cystobacterineae</taxon>
        <taxon>Myxococcaceae</taxon>
        <taxon>Myxococcaceae incertae sedis</taxon>
        <taxon>Candidatus Fimimonas</taxon>
    </lineage>
</organism>
<protein>
    <submittedName>
        <fullName evidence="4">DNA-binding protein</fullName>
    </submittedName>
</protein>
<dbReference type="Pfam" id="PF04297">
    <property type="entry name" value="UPF0122"/>
    <property type="match status" value="1"/>
</dbReference>
<comment type="function">
    <text evidence="2">Might take part in the signal recognition particle (SRP) pathway. This is inferred from the conservation of its genetic proximity to ftsY/ffh. May be a regulatory protein.</text>
</comment>
<keyword evidence="3" id="KW-0175">Coiled coil</keyword>
<dbReference type="SUPFAM" id="SSF88659">
    <property type="entry name" value="Sigma3 and sigma4 domains of RNA polymerase sigma factors"/>
    <property type="match status" value="1"/>
</dbReference>